<dbReference type="GO" id="GO:0016491">
    <property type="term" value="F:oxidoreductase activity"/>
    <property type="evidence" value="ECO:0007669"/>
    <property type="project" value="UniProtKB-KW"/>
</dbReference>
<dbReference type="STRING" id="197479.BFW38_13640"/>
<keyword evidence="5" id="KW-1185">Reference proteome</keyword>
<comment type="caution">
    <text evidence="4">The sequence shown here is derived from an EMBL/GenBank/DDBJ whole genome shotgun (WGS) entry which is preliminary data.</text>
</comment>
<accession>A0A1E2VBQ8</accession>
<gene>
    <name evidence="4" type="ORF">BFW38_13640</name>
</gene>
<dbReference type="InterPro" id="IPR020904">
    <property type="entry name" value="Sc_DH/Rdtase_CS"/>
</dbReference>
<dbReference type="FunFam" id="3.40.50.720:FF:000084">
    <property type="entry name" value="Short-chain dehydrogenase reductase"/>
    <property type="match status" value="1"/>
</dbReference>
<dbReference type="Pfam" id="PF13561">
    <property type="entry name" value="adh_short_C2"/>
    <property type="match status" value="1"/>
</dbReference>
<keyword evidence="3" id="KW-0520">NAD</keyword>
<evidence type="ECO:0000313" key="5">
    <source>
        <dbReference type="Proteomes" id="UP000094291"/>
    </source>
</evidence>
<dbReference type="PRINTS" id="PR00081">
    <property type="entry name" value="GDHRDH"/>
</dbReference>
<organism evidence="4 5">
    <name type="scientific">Terasakiispira papahanaumokuakeensis</name>
    <dbReference type="NCBI Taxonomy" id="197479"/>
    <lineage>
        <taxon>Bacteria</taxon>
        <taxon>Pseudomonadati</taxon>
        <taxon>Pseudomonadota</taxon>
        <taxon>Gammaproteobacteria</taxon>
        <taxon>Oceanospirillales</taxon>
        <taxon>Terasakiispira</taxon>
    </lineage>
</organism>
<evidence type="ECO:0000256" key="3">
    <source>
        <dbReference type="ARBA" id="ARBA00023027"/>
    </source>
</evidence>
<dbReference type="Proteomes" id="UP000094291">
    <property type="component" value="Unassembled WGS sequence"/>
</dbReference>
<dbReference type="EMBL" id="MDTQ01000001">
    <property type="protein sequence ID" value="ODC04419.1"/>
    <property type="molecule type" value="Genomic_DNA"/>
</dbReference>
<evidence type="ECO:0000256" key="2">
    <source>
        <dbReference type="ARBA" id="ARBA00023002"/>
    </source>
</evidence>
<dbReference type="PROSITE" id="PS00061">
    <property type="entry name" value="ADH_SHORT"/>
    <property type="match status" value="1"/>
</dbReference>
<name>A0A1E2VBQ8_9GAMM</name>
<evidence type="ECO:0000256" key="1">
    <source>
        <dbReference type="ARBA" id="ARBA00006484"/>
    </source>
</evidence>
<comment type="similarity">
    <text evidence="1">Belongs to the short-chain dehydrogenases/reductases (SDR) family.</text>
</comment>
<reference evidence="4 5" key="1">
    <citation type="submission" date="2016-08" db="EMBL/GenBank/DDBJ databases">
        <authorList>
            <person name="Seilhamer J.J."/>
        </authorList>
    </citation>
    <scope>NUCLEOTIDE SEQUENCE [LARGE SCALE GENOMIC DNA]</scope>
    <source>
        <strain evidence="4 5">PH27A</strain>
    </source>
</reference>
<protein>
    <submittedName>
        <fullName evidence="4">NAD(P)-dependent oxidoreductase</fullName>
    </submittedName>
</protein>
<dbReference type="InterPro" id="IPR051122">
    <property type="entry name" value="SDR_DHRS6-like"/>
</dbReference>
<keyword evidence="2" id="KW-0560">Oxidoreductase</keyword>
<proteinExistence type="inferred from homology"/>
<dbReference type="RefSeq" id="WP_068999400.1">
    <property type="nucleotide sequence ID" value="NZ_MDTQ01000001.1"/>
</dbReference>
<dbReference type="PANTHER" id="PTHR43477">
    <property type="entry name" value="DIHYDROANTICAPSIN 7-DEHYDROGENASE"/>
    <property type="match status" value="1"/>
</dbReference>
<dbReference type="PRINTS" id="PR00080">
    <property type="entry name" value="SDRFAMILY"/>
</dbReference>
<sequence length="246" mass="26048">MRLKNKTALITAAAQGIGRATVERYRDEGAHVIATDIDTADLLAVEGITVRQLDVTDAAAIKVLAAEFPQVDVLFNCAGMVPSGTILACDDATWERSLSLNVTAMFHMIQAFLPGMLARSQGSLINMASVASSLKGVPNRLAYGASKAAVIGLTKAVAADYVAQGIRCNAICPGTVESPSLHQRIQLQAQQEGRAFDEVFQAFVARQPMGRLGQPDEIAALATFLAADESRFITGTTQVVDGGWVN</sequence>
<dbReference type="InterPro" id="IPR002347">
    <property type="entry name" value="SDR_fam"/>
</dbReference>
<evidence type="ECO:0000313" key="4">
    <source>
        <dbReference type="EMBL" id="ODC04419.1"/>
    </source>
</evidence>
<dbReference type="OrthoDB" id="9806974at2"/>
<dbReference type="SUPFAM" id="SSF51735">
    <property type="entry name" value="NAD(P)-binding Rossmann-fold domains"/>
    <property type="match status" value="1"/>
</dbReference>
<dbReference type="PANTHER" id="PTHR43477:SF4">
    <property type="entry name" value="DEHYDROGENASE_REDUCTASE SDR FAMILY MEMBER 6"/>
    <property type="match status" value="1"/>
</dbReference>
<dbReference type="InterPro" id="IPR036291">
    <property type="entry name" value="NAD(P)-bd_dom_sf"/>
</dbReference>
<dbReference type="AlphaFoldDB" id="A0A1E2VBQ8"/>
<dbReference type="Gene3D" id="3.40.50.720">
    <property type="entry name" value="NAD(P)-binding Rossmann-like Domain"/>
    <property type="match status" value="1"/>
</dbReference>